<protein>
    <submittedName>
        <fullName evidence="2">Uncharacterized protein</fullName>
    </submittedName>
</protein>
<name>A0AAD4C9S2_BOLED</name>
<reference evidence="2" key="1">
    <citation type="submission" date="2019-10" db="EMBL/GenBank/DDBJ databases">
        <authorList>
            <consortium name="DOE Joint Genome Institute"/>
            <person name="Kuo A."/>
            <person name="Miyauchi S."/>
            <person name="Kiss E."/>
            <person name="Drula E."/>
            <person name="Kohler A."/>
            <person name="Sanchez-Garcia M."/>
            <person name="Andreopoulos B."/>
            <person name="Barry K.W."/>
            <person name="Bonito G."/>
            <person name="Buee M."/>
            <person name="Carver A."/>
            <person name="Chen C."/>
            <person name="Cichocki N."/>
            <person name="Clum A."/>
            <person name="Culley D."/>
            <person name="Crous P.W."/>
            <person name="Fauchery L."/>
            <person name="Girlanda M."/>
            <person name="Hayes R."/>
            <person name="Keri Z."/>
            <person name="LaButti K."/>
            <person name="Lipzen A."/>
            <person name="Lombard V."/>
            <person name="Magnuson J."/>
            <person name="Maillard F."/>
            <person name="Morin E."/>
            <person name="Murat C."/>
            <person name="Nolan M."/>
            <person name="Ohm R."/>
            <person name="Pangilinan J."/>
            <person name="Pereira M."/>
            <person name="Perotto S."/>
            <person name="Peter M."/>
            <person name="Riley R."/>
            <person name="Sitrit Y."/>
            <person name="Stielow B."/>
            <person name="Szollosi G."/>
            <person name="Zifcakova L."/>
            <person name="Stursova M."/>
            <person name="Spatafora J.W."/>
            <person name="Tedersoo L."/>
            <person name="Vaario L.-M."/>
            <person name="Yamada A."/>
            <person name="Yan M."/>
            <person name="Wang P."/>
            <person name="Xu J."/>
            <person name="Bruns T."/>
            <person name="Baldrian P."/>
            <person name="Vilgalys R."/>
            <person name="Henrissat B."/>
            <person name="Grigoriev I.V."/>
            <person name="Hibbett D."/>
            <person name="Nagy L.G."/>
            <person name="Martin F.M."/>
        </authorList>
    </citation>
    <scope>NUCLEOTIDE SEQUENCE</scope>
    <source>
        <strain evidence="2">BED1</strain>
    </source>
</reference>
<evidence type="ECO:0000313" key="3">
    <source>
        <dbReference type="Proteomes" id="UP001194468"/>
    </source>
</evidence>
<evidence type="ECO:0000313" key="2">
    <source>
        <dbReference type="EMBL" id="KAF8452294.1"/>
    </source>
</evidence>
<feature type="compositionally biased region" description="Basic and acidic residues" evidence="1">
    <location>
        <begin position="116"/>
        <end position="126"/>
    </location>
</feature>
<dbReference type="EMBL" id="WHUW01000001">
    <property type="protein sequence ID" value="KAF8452294.1"/>
    <property type="molecule type" value="Genomic_DNA"/>
</dbReference>
<organism evidence="2 3">
    <name type="scientific">Boletus edulis BED1</name>
    <dbReference type="NCBI Taxonomy" id="1328754"/>
    <lineage>
        <taxon>Eukaryota</taxon>
        <taxon>Fungi</taxon>
        <taxon>Dikarya</taxon>
        <taxon>Basidiomycota</taxon>
        <taxon>Agaricomycotina</taxon>
        <taxon>Agaricomycetes</taxon>
        <taxon>Agaricomycetidae</taxon>
        <taxon>Boletales</taxon>
        <taxon>Boletineae</taxon>
        <taxon>Boletaceae</taxon>
        <taxon>Boletoideae</taxon>
        <taxon>Boletus</taxon>
    </lineage>
</organism>
<dbReference type="AlphaFoldDB" id="A0AAD4C9S2"/>
<feature type="region of interest" description="Disordered" evidence="1">
    <location>
        <begin position="107"/>
        <end position="126"/>
    </location>
</feature>
<gene>
    <name evidence="2" type="ORF">L210DRAFT_143584</name>
</gene>
<sequence length="149" mass="16094">MLVVVAWSDDLVLVDSARFSPVLAEIGLRQAGPSDEHHGPWSDGRQDVVFGPVVKRKIKRAFCEEGNVTENGLLAFAQAVLIPQKPFVTGDAPGLEPIKPLSNLSGTRGRLCNQEDTSRRSQGEHSRCDRLFARAYTGGVPSQRGVATG</sequence>
<comment type="caution">
    <text evidence="2">The sequence shown here is derived from an EMBL/GenBank/DDBJ whole genome shotgun (WGS) entry which is preliminary data.</text>
</comment>
<evidence type="ECO:0000256" key="1">
    <source>
        <dbReference type="SAM" id="MobiDB-lite"/>
    </source>
</evidence>
<accession>A0AAD4C9S2</accession>
<dbReference type="Proteomes" id="UP001194468">
    <property type="component" value="Unassembled WGS sequence"/>
</dbReference>
<proteinExistence type="predicted"/>
<dbReference type="Gene3D" id="1.10.240.10">
    <property type="entry name" value="Tyrosyl-Transfer RNA Synthetase"/>
    <property type="match status" value="1"/>
</dbReference>
<reference evidence="2" key="2">
    <citation type="journal article" date="2020" name="Nat. Commun.">
        <title>Large-scale genome sequencing of mycorrhizal fungi provides insights into the early evolution of symbiotic traits.</title>
        <authorList>
            <person name="Miyauchi S."/>
            <person name="Kiss E."/>
            <person name="Kuo A."/>
            <person name="Drula E."/>
            <person name="Kohler A."/>
            <person name="Sanchez-Garcia M."/>
            <person name="Morin E."/>
            <person name="Andreopoulos B."/>
            <person name="Barry K.W."/>
            <person name="Bonito G."/>
            <person name="Buee M."/>
            <person name="Carver A."/>
            <person name="Chen C."/>
            <person name="Cichocki N."/>
            <person name="Clum A."/>
            <person name="Culley D."/>
            <person name="Crous P.W."/>
            <person name="Fauchery L."/>
            <person name="Girlanda M."/>
            <person name="Hayes R.D."/>
            <person name="Keri Z."/>
            <person name="LaButti K."/>
            <person name="Lipzen A."/>
            <person name="Lombard V."/>
            <person name="Magnuson J."/>
            <person name="Maillard F."/>
            <person name="Murat C."/>
            <person name="Nolan M."/>
            <person name="Ohm R.A."/>
            <person name="Pangilinan J."/>
            <person name="Pereira M.F."/>
            <person name="Perotto S."/>
            <person name="Peter M."/>
            <person name="Pfister S."/>
            <person name="Riley R."/>
            <person name="Sitrit Y."/>
            <person name="Stielow J.B."/>
            <person name="Szollosi G."/>
            <person name="Zifcakova L."/>
            <person name="Stursova M."/>
            <person name="Spatafora J.W."/>
            <person name="Tedersoo L."/>
            <person name="Vaario L.M."/>
            <person name="Yamada A."/>
            <person name="Yan M."/>
            <person name="Wang P."/>
            <person name="Xu J."/>
            <person name="Bruns T."/>
            <person name="Baldrian P."/>
            <person name="Vilgalys R."/>
            <person name="Dunand C."/>
            <person name="Henrissat B."/>
            <person name="Grigoriev I.V."/>
            <person name="Hibbett D."/>
            <person name="Nagy L.G."/>
            <person name="Martin F.M."/>
        </authorList>
    </citation>
    <scope>NUCLEOTIDE SEQUENCE</scope>
    <source>
        <strain evidence="2">BED1</strain>
    </source>
</reference>
<keyword evidence="3" id="KW-1185">Reference proteome</keyword>